<name>A0A9Q1BB53_HOLLE</name>
<evidence type="ECO:0000313" key="2">
    <source>
        <dbReference type="Proteomes" id="UP001152320"/>
    </source>
</evidence>
<dbReference type="Proteomes" id="UP001152320">
    <property type="component" value="Chromosome 22"/>
</dbReference>
<reference evidence="1" key="1">
    <citation type="submission" date="2021-10" db="EMBL/GenBank/DDBJ databases">
        <title>Tropical sea cucumber genome reveals ecological adaptation and Cuvierian tubules defense mechanism.</title>
        <authorList>
            <person name="Chen T."/>
        </authorList>
    </citation>
    <scope>NUCLEOTIDE SEQUENCE</scope>
    <source>
        <strain evidence="1">Nanhai2018</strain>
        <tissue evidence="1">Muscle</tissue>
    </source>
</reference>
<dbReference type="OrthoDB" id="8946688at2759"/>
<comment type="caution">
    <text evidence="1">The sequence shown here is derived from an EMBL/GenBank/DDBJ whole genome shotgun (WGS) entry which is preliminary data.</text>
</comment>
<gene>
    <name evidence="1" type="ORF">HOLleu_39720</name>
</gene>
<dbReference type="Gene3D" id="3.40.1440.10">
    <property type="entry name" value="GIY-YIG endonuclease"/>
    <property type="match status" value="1"/>
</dbReference>
<keyword evidence="2" id="KW-1185">Reference proteome</keyword>
<evidence type="ECO:0008006" key="3">
    <source>
        <dbReference type="Google" id="ProtNLM"/>
    </source>
</evidence>
<protein>
    <recommendedName>
        <fullName evidence="3">GIY-YIG domain-containing protein</fullName>
    </recommendedName>
</protein>
<dbReference type="EMBL" id="JAIZAY010000022">
    <property type="protein sequence ID" value="KAJ8020195.1"/>
    <property type="molecule type" value="Genomic_DNA"/>
</dbReference>
<sequence>MPTPPKVIFRQPKNLQSLIVRAKVSSRSTPVVHRGTFKTHARNCVTCSALRETTHVVSHTTGERFHLNTTSTTCTTKEVIYLINCLDCGKQYVGETGSELKVRHRGHRQEFRKCHTPLGFHFQTCQRCELIGLQNLTNSTKQNREEAELKWIYRLKTYAPLGINVKDMRH</sequence>
<proteinExistence type="predicted"/>
<accession>A0A9Q1BB53</accession>
<dbReference type="InterPro" id="IPR035901">
    <property type="entry name" value="GIY-YIG_endonuc_sf"/>
</dbReference>
<organism evidence="1 2">
    <name type="scientific">Holothuria leucospilota</name>
    <name type="common">Black long sea cucumber</name>
    <name type="synonym">Mertensiothuria leucospilota</name>
    <dbReference type="NCBI Taxonomy" id="206669"/>
    <lineage>
        <taxon>Eukaryota</taxon>
        <taxon>Metazoa</taxon>
        <taxon>Echinodermata</taxon>
        <taxon>Eleutherozoa</taxon>
        <taxon>Echinozoa</taxon>
        <taxon>Holothuroidea</taxon>
        <taxon>Aspidochirotacea</taxon>
        <taxon>Aspidochirotida</taxon>
        <taxon>Holothuriidae</taxon>
        <taxon>Holothuria</taxon>
    </lineage>
</organism>
<dbReference type="AlphaFoldDB" id="A0A9Q1BB53"/>
<evidence type="ECO:0000313" key="1">
    <source>
        <dbReference type="EMBL" id="KAJ8020195.1"/>
    </source>
</evidence>